<evidence type="ECO:0000313" key="2">
    <source>
        <dbReference type="EMBL" id="RHZ79630.1"/>
    </source>
</evidence>
<sequence>MENPQSKLDLLKQVIKLEAENDVMITQVRKEQAELLARIIKLEQNSMVLEKELKFKKHQTKCIQITKEILSEEPIIEYCPPFLNGLELDAFFQKCQIALEVQVAQHRLHHTSWYKDVKKLKDIINHDRRRCICQDNGIFLLEVWYDEKPEIVIP</sequence>
<dbReference type="AlphaFoldDB" id="A0A397J421"/>
<protein>
    <submittedName>
        <fullName evidence="2">Uncharacterized protein</fullName>
    </submittedName>
</protein>
<dbReference type="Proteomes" id="UP000266861">
    <property type="component" value="Unassembled WGS sequence"/>
</dbReference>
<organism evidence="2 3">
    <name type="scientific">Diversispora epigaea</name>
    <dbReference type="NCBI Taxonomy" id="1348612"/>
    <lineage>
        <taxon>Eukaryota</taxon>
        <taxon>Fungi</taxon>
        <taxon>Fungi incertae sedis</taxon>
        <taxon>Mucoromycota</taxon>
        <taxon>Glomeromycotina</taxon>
        <taxon>Glomeromycetes</taxon>
        <taxon>Diversisporales</taxon>
        <taxon>Diversisporaceae</taxon>
        <taxon>Diversispora</taxon>
    </lineage>
</organism>
<keyword evidence="1" id="KW-0175">Coiled coil</keyword>
<gene>
    <name evidence="2" type="ORF">Glove_143g43</name>
</gene>
<dbReference type="OrthoDB" id="2397667at2759"/>
<name>A0A397J421_9GLOM</name>
<evidence type="ECO:0000313" key="3">
    <source>
        <dbReference type="Proteomes" id="UP000266861"/>
    </source>
</evidence>
<comment type="caution">
    <text evidence="2">The sequence shown here is derived from an EMBL/GenBank/DDBJ whole genome shotgun (WGS) entry which is preliminary data.</text>
</comment>
<feature type="coiled-coil region" evidence="1">
    <location>
        <begin position="25"/>
        <end position="59"/>
    </location>
</feature>
<dbReference type="EMBL" id="PQFF01000134">
    <property type="protein sequence ID" value="RHZ79630.1"/>
    <property type="molecule type" value="Genomic_DNA"/>
</dbReference>
<accession>A0A397J421</accession>
<reference evidence="2 3" key="1">
    <citation type="submission" date="2018-08" db="EMBL/GenBank/DDBJ databases">
        <title>Genome and evolution of the arbuscular mycorrhizal fungus Diversispora epigaea (formerly Glomus versiforme) and its bacterial endosymbionts.</title>
        <authorList>
            <person name="Sun X."/>
            <person name="Fei Z."/>
            <person name="Harrison M."/>
        </authorList>
    </citation>
    <scope>NUCLEOTIDE SEQUENCE [LARGE SCALE GENOMIC DNA]</scope>
    <source>
        <strain evidence="2 3">IT104</strain>
    </source>
</reference>
<evidence type="ECO:0000256" key="1">
    <source>
        <dbReference type="SAM" id="Coils"/>
    </source>
</evidence>
<proteinExistence type="predicted"/>
<keyword evidence="3" id="KW-1185">Reference proteome</keyword>